<dbReference type="AlphaFoldDB" id="A0A433HWV7"/>
<dbReference type="Proteomes" id="UP000267430">
    <property type="component" value="Unassembled WGS sequence"/>
</dbReference>
<keyword evidence="1" id="KW-1133">Transmembrane helix</keyword>
<sequence length="502" mass="52390">MESLLQLLSGFETALTWWNILYCLIGVSLGMLVGVLPGLGPTAGTAVLLPITFGMEPVSAIIMLSGIYYGAMYGGTITSVLINTPGEAASVITCLDGYPLAKQGRAGTALGVAGIGSFIGGTVSILGLAFIGPPVAKIALNFGPPEFFALMVLGLTLVVGLMGKSLIKGMMASVFGLTLAMVGTDSLTGVARFAFGQQNLVNGFDFVTVAMGLFGLSEILTNAESNVKAEKMPKVKGLLPRREERGPTLAAIGRGTGLGFLIGLLPGSNSVIPALMSYSLEKKLAKDPSRFGKGAVEGVAGPETANNAYCGGALIPLFTLGIPSSPTIAVLLGAFIMHGLTPGPTLFQTNGNFVWAVIASMFVGNFLLLIMNLPLAGVWAKIATIPTKLLFPIILIISVLGVYSVNNSLWDVGVMLAFGIIGYFLKKGNIPLAPIVLTFVLGKLMEDSLLQSLTIFHGNFWAIFLRPISGTLLSIAIAALIVSLITGIKKKRSPYLDGDVEM</sequence>
<gene>
    <name evidence="3" type="ORF">ELQ35_01670</name>
</gene>
<dbReference type="InterPro" id="IPR002823">
    <property type="entry name" value="DUF112_TM"/>
</dbReference>
<evidence type="ECO:0000313" key="3">
    <source>
        <dbReference type="EMBL" id="RUQ32819.1"/>
    </source>
</evidence>
<feature type="transmembrane region" description="Helical" evidence="1">
    <location>
        <begin position="468"/>
        <end position="488"/>
    </location>
</feature>
<comment type="caution">
    <text evidence="3">The sequence shown here is derived from an EMBL/GenBank/DDBJ whole genome shotgun (WGS) entry which is preliminary data.</text>
</comment>
<accession>A0A433HWV7</accession>
<evidence type="ECO:0000313" key="4">
    <source>
        <dbReference type="Proteomes" id="UP000267430"/>
    </source>
</evidence>
<feature type="transmembrane region" description="Helical" evidence="1">
    <location>
        <begin position="147"/>
        <end position="167"/>
    </location>
</feature>
<feature type="transmembrane region" description="Helical" evidence="1">
    <location>
        <begin position="385"/>
        <end position="403"/>
    </location>
</feature>
<name>A0A433HWV7_9BACI</name>
<keyword evidence="1" id="KW-0812">Transmembrane</keyword>
<dbReference type="RefSeq" id="WP_126863110.1">
    <property type="nucleotide sequence ID" value="NZ_JAUSTX010000029.1"/>
</dbReference>
<protein>
    <submittedName>
        <fullName evidence="3">Tripartite tricarboxylate transporter permease</fullName>
    </submittedName>
</protein>
<dbReference type="OrthoDB" id="9781349at2"/>
<feature type="transmembrane region" description="Helical" evidence="1">
    <location>
        <begin position="110"/>
        <end position="135"/>
    </location>
</feature>
<feature type="transmembrane region" description="Helical" evidence="1">
    <location>
        <begin position="174"/>
        <end position="195"/>
    </location>
</feature>
<feature type="transmembrane region" description="Helical" evidence="1">
    <location>
        <begin position="48"/>
        <end position="71"/>
    </location>
</feature>
<keyword evidence="1" id="KW-0472">Membrane</keyword>
<evidence type="ECO:0000256" key="1">
    <source>
        <dbReference type="SAM" id="Phobius"/>
    </source>
</evidence>
<dbReference type="PANTHER" id="PTHR35342:SF5">
    <property type="entry name" value="TRICARBOXYLIC TRANSPORT PROTEIN"/>
    <property type="match status" value="1"/>
</dbReference>
<feature type="transmembrane region" description="Helical" evidence="1">
    <location>
        <begin position="353"/>
        <end position="373"/>
    </location>
</feature>
<feature type="transmembrane region" description="Helical" evidence="1">
    <location>
        <begin position="317"/>
        <end position="341"/>
    </location>
</feature>
<reference evidence="3 4" key="1">
    <citation type="submission" date="2018-12" db="EMBL/GenBank/DDBJ databases">
        <title>Bacillus chawlae sp. nov., Bacillus glennii sp. nov., and Bacillus saganii sp. nov. Isolated from the Vehicle Assembly Building at Kennedy Space Center where the Viking Spacecraft were Assembled.</title>
        <authorList>
            <person name="Seuylemezian A."/>
            <person name="Vaishampayan P."/>
        </authorList>
    </citation>
    <scope>NUCLEOTIDE SEQUENCE [LARGE SCALE GENOMIC DNA]</scope>
    <source>
        <strain evidence="3 4">L5</strain>
    </source>
</reference>
<feature type="domain" description="DUF112" evidence="2">
    <location>
        <begin position="20"/>
        <end position="437"/>
    </location>
</feature>
<dbReference type="EMBL" id="RYZZ01000001">
    <property type="protein sequence ID" value="RUQ32819.1"/>
    <property type="molecule type" value="Genomic_DNA"/>
</dbReference>
<organism evidence="3 4">
    <name type="scientific">Peribacillus cavernae</name>
    <dbReference type="NCBI Taxonomy" id="1674310"/>
    <lineage>
        <taxon>Bacteria</taxon>
        <taxon>Bacillati</taxon>
        <taxon>Bacillota</taxon>
        <taxon>Bacilli</taxon>
        <taxon>Bacillales</taxon>
        <taxon>Bacillaceae</taxon>
        <taxon>Peribacillus</taxon>
    </lineage>
</organism>
<dbReference type="PANTHER" id="PTHR35342">
    <property type="entry name" value="TRICARBOXYLIC TRANSPORT PROTEIN"/>
    <property type="match status" value="1"/>
</dbReference>
<keyword evidence="4" id="KW-1185">Reference proteome</keyword>
<proteinExistence type="predicted"/>
<dbReference type="Pfam" id="PF01970">
    <property type="entry name" value="TctA"/>
    <property type="match status" value="1"/>
</dbReference>
<feature type="transmembrane region" description="Helical" evidence="1">
    <location>
        <begin position="15"/>
        <end position="36"/>
    </location>
</feature>
<evidence type="ECO:0000259" key="2">
    <source>
        <dbReference type="Pfam" id="PF01970"/>
    </source>
</evidence>